<evidence type="ECO:0000256" key="1">
    <source>
        <dbReference type="ARBA" id="ARBA00009941"/>
    </source>
</evidence>
<dbReference type="OrthoDB" id="991164at2759"/>
<gene>
    <name evidence="2" type="ORF">E6C27_scaffold181G00220</name>
</gene>
<evidence type="ECO:0000313" key="3">
    <source>
        <dbReference type="Proteomes" id="UP000321393"/>
    </source>
</evidence>
<comment type="similarity">
    <text evidence="1">Belongs to the peptidase C13 family.</text>
</comment>
<dbReference type="GO" id="GO:0004197">
    <property type="term" value="F:cysteine-type endopeptidase activity"/>
    <property type="evidence" value="ECO:0007669"/>
    <property type="project" value="TreeGrafter"/>
</dbReference>
<dbReference type="Pfam" id="PF01650">
    <property type="entry name" value="Peptidase_C13"/>
    <property type="match status" value="1"/>
</dbReference>
<name>A0A5A7UKF1_CUCMM</name>
<dbReference type="Gene3D" id="3.40.50.1460">
    <property type="match status" value="1"/>
</dbReference>
<protein>
    <submittedName>
        <fullName evidence="2">Vacuolar-processing enzyme-like</fullName>
    </submittedName>
</protein>
<accession>A0A5A7UKF1</accession>
<dbReference type="EMBL" id="SSTE01008412">
    <property type="protein sequence ID" value="KAA0055654.1"/>
    <property type="molecule type" value="Genomic_DNA"/>
</dbReference>
<dbReference type="InterPro" id="IPR001096">
    <property type="entry name" value="Peptidase_C13"/>
</dbReference>
<dbReference type="STRING" id="1194695.A0A5A7UKF1"/>
<evidence type="ECO:0000313" key="2">
    <source>
        <dbReference type="EMBL" id="KAA0055654.1"/>
    </source>
</evidence>
<dbReference type="GO" id="GO:0051603">
    <property type="term" value="P:proteolysis involved in protein catabolic process"/>
    <property type="evidence" value="ECO:0007669"/>
    <property type="project" value="TreeGrafter"/>
</dbReference>
<comment type="caution">
    <text evidence="2">The sequence shown here is derived from an EMBL/GenBank/DDBJ whole genome shotgun (WGS) entry which is preliminary data.</text>
</comment>
<sequence>MKGLRTALTGGSGKVVNSGPNDHYFIYYSDLGGPGVLGMPTYPYIYVDDLNEVLKKHAITSYKRSIFEGILPKGLNLYTTIASNAYESSWGTYCPGDYPTPPPEYDTYLGDLYSVALLQDR</sequence>
<dbReference type="PANTHER" id="PTHR12000">
    <property type="entry name" value="HEMOGLOBINASE FAMILY MEMBER"/>
    <property type="match status" value="1"/>
</dbReference>
<dbReference type="GO" id="GO:0005773">
    <property type="term" value="C:vacuole"/>
    <property type="evidence" value="ECO:0007669"/>
    <property type="project" value="GOC"/>
</dbReference>
<organism evidence="2 3">
    <name type="scientific">Cucumis melo var. makuwa</name>
    <name type="common">Oriental melon</name>
    <dbReference type="NCBI Taxonomy" id="1194695"/>
    <lineage>
        <taxon>Eukaryota</taxon>
        <taxon>Viridiplantae</taxon>
        <taxon>Streptophyta</taxon>
        <taxon>Embryophyta</taxon>
        <taxon>Tracheophyta</taxon>
        <taxon>Spermatophyta</taxon>
        <taxon>Magnoliopsida</taxon>
        <taxon>eudicotyledons</taxon>
        <taxon>Gunneridae</taxon>
        <taxon>Pentapetalae</taxon>
        <taxon>rosids</taxon>
        <taxon>fabids</taxon>
        <taxon>Cucurbitales</taxon>
        <taxon>Cucurbitaceae</taxon>
        <taxon>Benincaseae</taxon>
        <taxon>Cucumis</taxon>
    </lineage>
</organism>
<dbReference type="Proteomes" id="UP000321393">
    <property type="component" value="Unassembled WGS sequence"/>
</dbReference>
<dbReference type="AlphaFoldDB" id="A0A5A7UKF1"/>
<dbReference type="PANTHER" id="PTHR12000:SF50">
    <property type="entry name" value="VACUOLAR-PROCESSING ENZYME GAMMA-ISOZYME"/>
    <property type="match status" value="1"/>
</dbReference>
<dbReference type="GO" id="GO:0006624">
    <property type="term" value="P:vacuolar protein processing"/>
    <property type="evidence" value="ECO:0007669"/>
    <property type="project" value="TreeGrafter"/>
</dbReference>
<proteinExistence type="inferred from homology"/>
<reference evidence="2 3" key="1">
    <citation type="submission" date="2019-08" db="EMBL/GenBank/DDBJ databases">
        <title>Draft genome sequences of two oriental melons (Cucumis melo L. var makuwa).</title>
        <authorList>
            <person name="Kwon S.-Y."/>
        </authorList>
    </citation>
    <scope>NUCLEOTIDE SEQUENCE [LARGE SCALE GENOMIC DNA]</scope>
    <source>
        <strain evidence="3">cv. SW 3</strain>
        <tissue evidence="2">Leaf</tissue>
    </source>
</reference>